<dbReference type="AlphaFoldDB" id="A0A6G1CJH0"/>
<comment type="caution">
    <text evidence="2">The sequence shown here is derived from an EMBL/GenBank/DDBJ whole genome shotgun (WGS) entry which is preliminary data.</text>
</comment>
<evidence type="ECO:0000256" key="1">
    <source>
        <dbReference type="SAM" id="MobiDB-lite"/>
    </source>
</evidence>
<dbReference type="EMBL" id="SPHZ02000009">
    <property type="protein sequence ID" value="KAF0900280.1"/>
    <property type="molecule type" value="Genomic_DNA"/>
</dbReference>
<proteinExistence type="predicted"/>
<name>A0A6G1CJH0_9ORYZ</name>
<evidence type="ECO:0000313" key="2">
    <source>
        <dbReference type="EMBL" id="KAF0900280.1"/>
    </source>
</evidence>
<sequence length="75" mass="8251">MGEKRAPPAPGPTTREVCILLVLPPPLVVLQEWINCAWETQIYSHATPSLPGEEREKGGAMEIGQYPTSSYSKEN</sequence>
<protein>
    <submittedName>
        <fullName evidence="2">Uncharacterized protein</fullName>
    </submittedName>
</protein>
<reference evidence="2 3" key="1">
    <citation type="submission" date="2019-11" db="EMBL/GenBank/DDBJ databases">
        <title>Whole genome sequence of Oryza granulata.</title>
        <authorList>
            <person name="Li W."/>
        </authorList>
    </citation>
    <scope>NUCLEOTIDE SEQUENCE [LARGE SCALE GENOMIC DNA]</scope>
    <source>
        <strain evidence="3">cv. Menghai</strain>
        <tissue evidence="2">Leaf</tissue>
    </source>
</reference>
<organism evidence="2 3">
    <name type="scientific">Oryza meyeriana var. granulata</name>
    <dbReference type="NCBI Taxonomy" id="110450"/>
    <lineage>
        <taxon>Eukaryota</taxon>
        <taxon>Viridiplantae</taxon>
        <taxon>Streptophyta</taxon>
        <taxon>Embryophyta</taxon>
        <taxon>Tracheophyta</taxon>
        <taxon>Spermatophyta</taxon>
        <taxon>Magnoliopsida</taxon>
        <taxon>Liliopsida</taxon>
        <taxon>Poales</taxon>
        <taxon>Poaceae</taxon>
        <taxon>BOP clade</taxon>
        <taxon>Oryzoideae</taxon>
        <taxon>Oryzeae</taxon>
        <taxon>Oryzinae</taxon>
        <taxon>Oryza</taxon>
        <taxon>Oryza meyeriana</taxon>
    </lineage>
</organism>
<gene>
    <name evidence="2" type="ORF">E2562_030048</name>
</gene>
<dbReference type="Proteomes" id="UP000479710">
    <property type="component" value="Unassembled WGS sequence"/>
</dbReference>
<accession>A0A6G1CJH0</accession>
<evidence type="ECO:0000313" key="3">
    <source>
        <dbReference type="Proteomes" id="UP000479710"/>
    </source>
</evidence>
<keyword evidence="3" id="KW-1185">Reference proteome</keyword>
<feature type="compositionally biased region" description="Polar residues" evidence="1">
    <location>
        <begin position="66"/>
        <end position="75"/>
    </location>
</feature>
<feature type="region of interest" description="Disordered" evidence="1">
    <location>
        <begin position="48"/>
        <end position="75"/>
    </location>
</feature>